<evidence type="ECO:0008006" key="3">
    <source>
        <dbReference type="Google" id="ProtNLM"/>
    </source>
</evidence>
<dbReference type="InterPro" id="IPR036890">
    <property type="entry name" value="HATPase_C_sf"/>
</dbReference>
<reference evidence="1 2" key="1">
    <citation type="submission" date="2021-03" db="EMBL/GenBank/DDBJ databases">
        <title>Genomic Encyclopedia of Type Strains, Phase IV (KMG-IV): sequencing the most valuable type-strain genomes for metagenomic binning, comparative biology and taxonomic classification.</title>
        <authorList>
            <person name="Goeker M."/>
        </authorList>
    </citation>
    <scope>NUCLEOTIDE SEQUENCE [LARGE SCALE GENOMIC DNA]</scope>
    <source>
        <strain evidence="1 2">DSM 14349</strain>
    </source>
</reference>
<accession>A0ABS4FPK7</accession>
<dbReference type="Proteomes" id="UP001519272">
    <property type="component" value="Unassembled WGS sequence"/>
</dbReference>
<comment type="caution">
    <text evidence="1">The sequence shown here is derived from an EMBL/GenBank/DDBJ whole genome shotgun (WGS) entry which is preliminary data.</text>
</comment>
<dbReference type="EMBL" id="JAGGKG010000004">
    <property type="protein sequence ID" value="MBP1904519.1"/>
    <property type="molecule type" value="Genomic_DNA"/>
</dbReference>
<dbReference type="Pfam" id="PF13589">
    <property type="entry name" value="HATPase_c_3"/>
    <property type="match status" value="1"/>
</dbReference>
<dbReference type="SUPFAM" id="SSF55874">
    <property type="entry name" value="ATPase domain of HSP90 chaperone/DNA topoisomerase II/histidine kinase"/>
    <property type="match status" value="1"/>
</dbReference>
<dbReference type="RefSeq" id="WP_210088202.1">
    <property type="nucleotide sequence ID" value="NZ_JAGGKG010000004.1"/>
</dbReference>
<evidence type="ECO:0000313" key="1">
    <source>
        <dbReference type="EMBL" id="MBP1904519.1"/>
    </source>
</evidence>
<dbReference type="InterPro" id="IPR045261">
    <property type="entry name" value="MORC_ATPase"/>
</dbReference>
<name>A0ABS4FPK7_9BACL</name>
<dbReference type="PANTHER" id="PTHR23336">
    <property type="entry name" value="ZINC FINGER CW-TYPE COILED-COIL DOMAIN PROTEIN 3"/>
    <property type="match status" value="1"/>
</dbReference>
<organism evidence="1 2">
    <name type="scientific">Paenibacillus turicensis</name>
    <dbReference type="NCBI Taxonomy" id="160487"/>
    <lineage>
        <taxon>Bacteria</taxon>
        <taxon>Bacillati</taxon>
        <taxon>Bacillota</taxon>
        <taxon>Bacilli</taxon>
        <taxon>Bacillales</taxon>
        <taxon>Paenibacillaceae</taxon>
        <taxon>Paenibacillus</taxon>
    </lineage>
</organism>
<dbReference type="PANTHER" id="PTHR23336:SF76">
    <property type="entry name" value="MORC S5 DOMAIN-CONTAINING PROTEIN"/>
    <property type="match status" value="1"/>
</dbReference>
<keyword evidence="2" id="KW-1185">Reference proteome</keyword>
<proteinExistence type="predicted"/>
<dbReference type="Gene3D" id="3.30.565.10">
    <property type="entry name" value="Histidine kinase-like ATPase, C-terminal domain"/>
    <property type="match status" value="1"/>
</dbReference>
<sequence>MSNPESEIVIPDAAPLINSLRAIGYGIEAAIADIIDNSIDANASVIKIDMVWESDMSYVRIEDNGSGMKEAELTLAMKIGSTNPNNERKKGGLGRFGMGLKTASFSLGKRLTVLTKIREQFCTRCWDLDYIEKTNKWSLLKKPFDTQSRGILRSIENISGTVVLIENLDRVVEEPYTPKKVQKFFNKIGVVEDHLAMVFHRFLEGPNKIQIYLNGNKILPWDPFSSKEIATQELPPESVLIKDDIVTIQPYILPHHTKLTLTEYEKAAGPKGWLEQQGFYIYRNKRLLVAGSWLHLFGREESYKLARIKLDITNMSDFAWQIDIKKSNAKPPQELISILRKIGEKARKKSHEVFYQRSVSKTPGNNMTNDYVWEQVSTKTNSYFRLNKNNSYLKDLFDSKEDYIKKLKFYLFHVEEYCPVNLVSFNINQPTATRVEEITPEQKNKIKMLIDIFRENNYSLDEIMEQLANYNSFSFHSIEELKSIVYEIVGGRYV</sequence>
<gene>
    <name evidence="1" type="ORF">J2Z32_001142</name>
</gene>
<evidence type="ECO:0000313" key="2">
    <source>
        <dbReference type="Proteomes" id="UP001519272"/>
    </source>
</evidence>
<protein>
    <recommendedName>
        <fullName evidence="3">ATP-binding protein</fullName>
    </recommendedName>
</protein>